<proteinExistence type="predicted"/>
<dbReference type="STRING" id="1451189.CFAL_00175"/>
<feature type="transmembrane region" description="Helical" evidence="1">
    <location>
        <begin position="118"/>
        <end position="137"/>
    </location>
</feature>
<evidence type="ECO:0000313" key="2">
    <source>
        <dbReference type="EMBL" id="RIX36146.1"/>
    </source>
</evidence>
<feature type="transmembrane region" description="Helical" evidence="1">
    <location>
        <begin position="88"/>
        <end position="106"/>
    </location>
</feature>
<evidence type="ECO:0000256" key="1">
    <source>
        <dbReference type="SAM" id="Phobius"/>
    </source>
</evidence>
<keyword evidence="3" id="KW-1185">Reference proteome</keyword>
<evidence type="ECO:0000313" key="3">
    <source>
        <dbReference type="Proteomes" id="UP000285278"/>
    </source>
</evidence>
<sequence length="223" mass="24120">MDEPETATSPLPRLQQTRVQLLIGVVAGVVLAVALGQLIPWTLASMAGVILAECVFLVLSLRVIVPMDPQQTADNVLSENLSPLEDELVLVVASAAAIISLVVLGLSQHHGSAQEITAAVFMLLGVFGAWACVQQTYSIHYAYLYYLEDDGGVNFHEEDESVKPRFTDFMYLSYSIGMTYGVTDPEITSQAVRFTVLRHSVLAFVFGMAILGAAINLIAGIFQ</sequence>
<dbReference type="Pfam" id="PF07077">
    <property type="entry name" value="DUF1345"/>
    <property type="match status" value="1"/>
</dbReference>
<dbReference type="EMBL" id="QXJK01000002">
    <property type="protein sequence ID" value="RIX36146.1"/>
    <property type="molecule type" value="Genomic_DNA"/>
</dbReference>
<gene>
    <name evidence="2" type="ORF">D3M95_02315</name>
</gene>
<organism evidence="2 3">
    <name type="scientific">Corynebacterium falsenii</name>
    <dbReference type="NCBI Taxonomy" id="108486"/>
    <lineage>
        <taxon>Bacteria</taxon>
        <taxon>Bacillati</taxon>
        <taxon>Actinomycetota</taxon>
        <taxon>Actinomycetes</taxon>
        <taxon>Mycobacteriales</taxon>
        <taxon>Corynebacteriaceae</taxon>
        <taxon>Corynebacterium</taxon>
    </lineage>
</organism>
<feature type="transmembrane region" description="Helical" evidence="1">
    <location>
        <begin position="20"/>
        <end position="39"/>
    </location>
</feature>
<name>A0A418Q8Y3_9CORY</name>
<comment type="caution">
    <text evidence="2">The sequence shown here is derived from an EMBL/GenBank/DDBJ whole genome shotgun (WGS) entry which is preliminary data.</text>
</comment>
<accession>A0A418Q8Y3</accession>
<dbReference type="Proteomes" id="UP000285278">
    <property type="component" value="Unassembled WGS sequence"/>
</dbReference>
<dbReference type="InterPro" id="IPR009781">
    <property type="entry name" value="DUF1345"/>
</dbReference>
<dbReference type="RefSeq" id="WP_025401727.1">
    <property type="nucleotide sequence ID" value="NZ_CBCRUA010000022.1"/>
</dbReference>
<dbReference type="AlphaFoldDB" id="A0A418Q8Y3"/>
<reference evidence="2 3" key="1">
    <citation type="submission" date="2018-09" db="EMBL/GenBank/DDBJ databases">
        <title>Optimization and identification of Corynebacterium falsenii FN1-14 from fish paste.</title>
        <authorList>
            <person name="Daroonpunt R."/>
            <person name="Tanasupawat S."/>
        </authorList>
    </citation>
    <scope>NUCLEOTIDE SEQUENCE [LARGE SCALE GENOMIC DNA]</scope>
    <source>
        <strain evidence="2 3">FN1-14</strain>
    </source>
</reference>
<feature type="transmembrane region" description="Helical" evidence="1">
    <location>
        <begin position="46"/>
        <end position="65"/>
    </location>
</feature>
<dbReference type="OrthoDB" id="64737at2"/>
<feature type="transmembrane region" description="Helical" evidence="1">
    <location>
        <begin position="201"/>
        <end position="222"/>
    </location>
</feature>
<keyword evidence="1" id="KW-0472">Membrane</keyword>
<protein>
    <submittedName>
        <fullName evidence="2">DUF1345 domain-containing protein</fullName>
    </submittedName>
</protein>
<keyword evidence="1" id="KW-1133">Transmembrane helix</keyword>
<keyword evidence="1" id="KW-0812">Transmembrane</keyword>